<dbReference type="InterPro" id="IPR037143">
    <property type="entry name" value="4-PPantetheinyl_Trfase_dom_sf"/>
</dbReference>
<dbReference type="Pfam" id="PF01648">
    <property type="entry name" value="ACPS"/>
    <property type="match status" value="1"/>
</dbReference>
<evidence type="ECO:0000313" key="3">
    <source>
        <dbReference type="EMBL" id="QIK72195.1"/>
    </source>
</evidence>
<dbReference type="GO" id="GO:0008897">
    <property type="term" value="F:holo-[acyl-carrier-protein] synthase activity"/>
    <property type="evidence" value="ECO:0007669"/>
    <property type="project" value="InterPro"/>
</dbReference>
<dbReference type="KEGG" id="prv:G7070_07850"/>
<evidence type="ECO:0000259" key="2">
    <source>
        <dbReference type="Pfam" id="PF01648"/>
    </source>
</evidence>
<dbReference type="RefSeq" id="WP_166233271.1">
    <property type="nucleotide sequence ID" value="NZ_CP049865.1"/>
</dbReference>
<evidence type="ECO:0000313" key="4">
    <source>
        <dbReference type="Proteomes" id="UP000501058"/>
    </source>
</evidence>
<dbReference type="GO" id="GO:0000287">
    <property type="term" value="F:magnesium ion binding"/>
    <property type="evidence" value="ECO:0007669"/>
    <property type="project" value="InterPro"/>
</dbReference>
<reference evidence="3 4" key="1">
    <citation type="submission" date="2020-03" db="EMBL/GenBank/DDBJ databases">
        <title>Propioniciclava sp. nov., isolated from Hydrophilus acuminatus.</title>
        <authorList>
            <person name="Hyun D.-W."/>
            <person name="Bae J.-W."/>
        </authorList>
    </citation>
    <scope>NUCLEOTIDE SEQUENCE [LARGE SCALE GENOMIC DNA]</scope>
    <source>
        <strain evidence="3 4">HDW11</strain>
    </source>
</reference>
<dbReference type="Proteomes" id="UP000501058">
    <property type="component" value="Chromosome"/>
</dbReference>
<gene>
    <name evidence="3" type="ORF">G7070_07850</name>
</gene>
<dbReference type="InterPro" id="IPR008278">
    <property type="entry name" value="4-PPantetheinyl_Trfase_dom"/>
</dbReference>
<organism evidence="3 4">
    <name type="scientific">Propioniciclava coleopterorum</name>
    <dbReference type="NCBI Taxonomy" id="2714937"/>
    <lineage>
        <taxon>Bacteria</taxon>
        <taxon>Bacillati</taxon>
        <taxon>Actinomycetota</taxon>
        <taxon>Actinomycetes</taxon>
        <taxon>Propionibacteriales</taxon>
        <taxon>Propionibacteriaceae</taxon>
        <taxon>Propioniciclava</taxon>
    </lineage>
</organism>
<dbReference type="Gene3D" id="3.90.470.20">
    <property type="entry name" value="4'-phosphopantetheinyl transferase domain"/>
    <property type="match status" value="1"/>
</dbReference>
<dbReference type="AlphaFoldDB" id="A0A6G7Y5V9"/>
<protein>
    <submittedName>
        <fullName evidence="3">4'-phosphopantetheinyl transferase superfamily protein</fullName>
    </submittedName>
</protein>
<name>A0A6G7Y5V9_9ACTN</name>
<keyword evidence="4" id="KW-1185">Reference proteome</keyword>
<dbReference type="SUPFAM" id="SSF56214">
    <property type="entry name" value="4'-phosphopantetheinyl transferase"/>
    <property type="match status" value="1"/>
</dbReference>
<sequence length="134" mass="14443">MSYTDGWGAVALAGGPVGVDVERRFGRSGLEALAEWVWTPAERVRARGVPDWSGRLYRDWTRKEAVLKAHGVGLSVPMSTFEGGRRLVRVPGFRPLAVFGLGRWSPPGVVAAVAVAPGVEVRVRVVSGPVTPRR</sequence>
<proteinExistence type="predicted"/>
<evidence type="ECO:0000256" key="1">
    <source>
        <dbReference type="ARBA" id="ARBA00022679"/>
    </source>
</evidence>
<feature type="domain" description="4'-phosphopantetheinyl transferase" evidence="2">
    <location>
        <begin position="16"/>
        <end position="82"/>
    </location>
</feature>
<keyword evidence="1 3" id="KW-0808">Transferase</keyword>
<dbReference type="EMBL" id="CP049865">
    <property type="protein sequence ID" value="QIK72195.1"/>
    <property type="molecule type" value="Genomic_DNA"/>
</dbReference>
<accession>A0A6G7Y5V9</accession>